<protein>
    <recommendedName>
        <fullName evidence="5">2-dehydro-3-deoxy-phosphogluconate aldolase</fullName>
        <ecNumber evidence="5">4.1.2.14</ecNumber>
    </recommendedName>
</protein>
<dbReference type="InterPro" id="IPR037523">
    <property type="entry name" value="VOC_core"/>
</dbReference>
<dbReference type="PROSITE" id="PS00159">
    <property type="entry name" value="ALDOLASE_KDPG_KHG_1"/>
    <property type="match status" value="1"/>
</dbReference>
<evidence type="ECO:0000256" key="6">
    <source>
        <dbReference type="ARBA" id="ARBA00023239"/>
    </source>
</evidence>
<dbReference type="InterPro" id="IPR013785">
    <property type="entry name" value="Aldolase_TIM"/>
</dbReference>
<dbReference type="PANTHER" id="PTHR30246">
    <property type="entry name" value="2-KETO-3-DEOXY-6-PHOSPHOGLUCONATE ALDOLASE"/>
    <property type="match status" value="1"/>
</dbReference>
<feature type="domain" description="VOC" evidence="8">
    <location>
        <begin position="211"/>
        <end position="320"/>
    </location>
</feature>
<evidence type="ECO:0000313" key="9">
    <source>
        <dbReference type="EMBL" id="SBW10793.1"/>
    </source>
</evidence>
<dbReference type="Pfam" id="PF01081">
    <property type="entry name" value="Aldolase"/>
    <property type="match status" value="1"/>
</dbReference>
<evidence type="ECO:0000259" key="8">
    <source>
        <dbReference type="PROSITE" id="PS51819"/>
    </source>
</evidence>
<dbReference type="NCBIfam" id="NF004325">
    <property type="entry name" value="PRK05718.1"/>
    <property type="match status" value="1"/>
</dbReference>
<organism evidence="9">
    <name type="scientific">uncultured Eubacteriales bacterium</name>
    <dbReference type="NCBI Taxonomy" id="172733"/>
    <lineage>
        <taxon>Bacteria</taxon>
        <taxon>Bacillati</taxon>
        <taxon>Bacillota</taxon>
        <taxon>Clostridia</taxon>
        <taxon>Eubacteriales</taxon>
        <taxon>environmental samples</taxon>
    </lineage>
</organism>
<proteinExistence type="inferred from homology"/>
<dbReference type="GO" id="GO:0008675">
    <property type="term" value="F:2-dehydro-3-deoxy-phosphogluconate aldolase activity"/>
    <property type="evidence" value="ECO:0007669"/>
    <property type="project" value="UniProtKB-EC"/>
</dbReference>
<dbReference type="PROSITE" id="PS51819">
    <property type="entry name" value="VOC"/>
    <property type="match status" value="1"/>
</dbReference>
<dbReference type="CDD" id="cd00452">
    <property type="entry name" value="KDPG_aldolase"/>
    <property type="match status" value="1"/>
</dbReference>
<comment type="subunit">
    <text evidence="4">Homotrimer.</text>
</comment>
<comment type="similarity">
    <text evidence="3">Belongs to the KHG/KDPG aldolase family.</text>
</comment>
<name>A0A212KGG0_9FIRM</name>
<comment type="pathway">
    <text evidence="2">Carbohydrate acid metabolism; 2-dehydro-3-deoxy-D-gluconate degradation; D-glyceraldehyde 3-phosphate and pyruvate from 2-dehydro-3-deoxy-D-gluconate: step 2/2.</text>
</comment>
<keyword evidence="7" id="KW-0119">Carbohydrate metabolism</keyword>
<evidence type="ECO:0000256" key="5">
    <source>
        <dbReference type="ARBA" id="ARBA00013063"/>
    </source>
</evidence>
<dbReference type="SUPFAM" id="SSF51569">
    <property type="entry name" value="Aldolase"/>
    <property type="match status" value="1"/>
</dbReference>
<evidence type="ECO:0000256" key="3">
    <source>
        <dbReference type="ARBA" id="ARBA00006906"/>
    </source>
</evidence>
<dbReference type="EMBL" id="FLUN01000001">
    <property type="protein sequence ID" value="SBW10793.1"/>
    <property type="molecule type" value="Genomic_DNA"/>
</dbReference>
<dbReference type="NCBIfam" id="TIGR01182">
    <property type="entry name" value="eda"/>
    <property type="match status" value="1"/>
</dbReference>
<sequence length="320" mass="33828">MSENIMKISEIGFVPLLVLDDAADAVPLAKALAEGGIPVAEVTFRTKAAAECIRRIAAEAPEVLVGAGTVHTVAQAEEAVAAGAQFIVTPGFSAEVVGWCVDHGVDVVPGTVSPSDIEQAMRFGLTLCKFFPAEAYGGVDVLKALAGPYREIKFLPTGGVSEKNMLDYLALSNVAAVGGSFFCPNDLVREKKWSEISALCQGLIQKMLGFELAHVGINTKDAEDAKQVASRLALLFGKSVKEFPGSYFAGEIAEVIKGEFLGTMGHIGVNTRDIDRAVAYFARVGVELDQDTAVINPAGKLGAIYLKEEIGGFAVHLRRA</sequence>
<evidence type="ECO:0000256" key="1">
    <source>
        <dbReference type="ARBA" id="ARBA00000654"/>
    </source>
</evidence>
<dbReference type="InterPro" id="IPR031337">
    <property type="entry name" value="KDPG/KHG_AS_1"/>
</dbReference>
<dbReference type="EC" id="4.1.2.14" evidence="5"/>
<keyword evidence="6" id="KW-0456">Lyase</keyword>
<dbReference type="AlphaFoldDB" id="A0A212KGG0"/>
<evidence type="ECO:0000256" key="4">
    <source>
        <dbReference type="ARBA" id="ARBA00011233"/>
    </source>
</evidence>
<comment type="catalytic activity">
    <reaction evidence="1">
        <text>2-dehydro-3-deoxy-6-phospho-D-gluconate = D-glyceraldehyde 3-phosphate + pyruvate</text>
        <dbReference type="Rhea" id="RHEA:17089"/>
        <dbReference type="ChEBI" id="CHEBI:15361"/>
        <dbReference type="ChEBI" id="CHEBI:57569"/>
        <dbReference type="ChEBI" id="CHEBI:59776"/>
        <dbReference type="EC" id="4.1.2.14"/>
    </reaction>
</comment>
<dbReference type="Gene3D" id="3.20.20.70">
    <property type="entry name" value="Aldolase class I"/>
    <property type="match status" value="1"/>
</dbReference>
<gene>
    <name evidence="9" type="ORF">KL86CLO1_13057</name>
</gene>
<evidence type="ECO:0000256" key="7">
    <source>
        <dbReference type="ARBA" id="ARBA00023277"/>
    </source>
</evidence>
<dbReference type="PANTHER" id="PTHR30246:SF1">
    <property type="entry name" value="2-DEHYDRO-3-DEOXY-6-PHOSPHOGALACTONATE ALDOLASE-RELATED"/>
    <property type="match status" value="1"/>
</dbReference>
<dbReference type="InterPro" id="IPR000887">
    <property type="entry name" value="Aldlse_KDPG_KHG"/>
</dbReference>
<accession>A0A212KGG0</accession>
<reference evidence="9" key="1">
    <citation type="submission" date="2016-04" db="EMBL/GenBank/DDBJ databases">
        <authorList>
            <person name="Evans L.H."/>
            <person name="Alamgir A."/>
            <person name="Owens N."/>
            <person name="Weber N.D."/>
            <person name="Virtaneva K."/>
            <person name="Barbian K."/>
            <person name="Babar A."/>
            <person name="Rosenke K."/>
        </authorList>
    </citation>
    <scope>NUCLEOTIDE SEQUENCE</scope>
    <source>
        <strain evidence="9">86</strain>
    </source>
</reference>
<evidence type="ECO:0000256" key="2">
    <source>
        <dbReference type="ARBA" id="ARBA00004736"/>
    </source>
</evidence>